<organism evidence="1 2">
    <name type="scientific">Intoshia linei</name>
    <dbReference type="NCBI Taxonomy" id="1819745"/>
    <lineage>
        <taxon>Eukaryota</taxon>
        <taxon>Metazoa</taxon>
        <taxon>Spiralia</taxon>
        <taxon>Lophotrochozoa</taxon>
        <taxon>Mesozoa</taxon>
        <taxon>Orthonectida</taxon>
        <taxon>Rhopaluridae</taxon>
        <taxon>Intoshia</taxon>
    </lineage>
</organism>
<evidence type="ECO:0000313" key="1">
    <source>
        <dbReference type="EMBL" id="OAF67604.1"/>
    </source>
</evidence>
<reference evidence="1 2" key="1">
    <citation type="submission" date="2016-04" db="EMBL/GenBank/DDBJ databases">
        <title>The genome of Intoshia linei affirms orthonectids as highly simplified spiralians.</title>
        <authorList>
            <person name="Mikhailov K.V."/>
            <person name="Slusarev G.S."/>
            <person name="Nikitin M.A."/>
            <person name="Logacheva M.D."/>
            <person name="Penin A."/>
            <person name="Aleoshin V."/>
            <person name="Panchin Y.V."/>
        </authorList>
    </citation>
    <scope>NUCLEOTIDE SEQUENCE [LARGE SCALE GENOMIC DNA]</scope>
    <source>
        <strain evidence="1">Intl2013</strain>
        <tissue evidence="1">Whole animal</tissue>
    </source>
</reference>
<proteinExistence type="predicted"/>
<dbReference type="Proteomes" id="UP000078046">
    <property type="component" value="Unassembled WGS sequence"/>
</dbReference>
<evidence type="ECO:0000313" key="2">
    <source>
        <dbReference type="Proteomes" id="UP000078046"/>
    </source>
</evidence>
<name>A0A177B2F9_9BILA</name>
<dbReference type="AlphaFoldDB" id="A0A177B2F9"/>
<gene>
    <name evidence="1" type="ORF">A3Q56_04634</name>
</gene>
<dbReference type="EMBL" id="LWCA01000618">
    <property type="protein sequence ID" value="OAF67604.1"/>
    <property type="molecule type" value="Genomic_DNA"/>
</dbReference>
<accession>A0A177B2F9</accession>
<protein>
    <submittedName>
        <fullName evidence="1">Uncharacterized protein</fullName>
    </submittedName>
</protein>
<comment type="caution">
    <text evidence="1">The sequence shown here is derived from an EMBL/GenBank/DDBJ whole genome shotgun (WGS) entry which is preliminary data.</text>
</comment>
<sequence>MLTNHNHSESNLDIPMNSSIVKIESKQMVPAKKSSVTLYNDPCLNQNNSLQSQIDMINDNSYDDTSLNLELQEACRSRSFTCADRSLNADDSTRLNDAIANTVIPITPNKSDIFKSDDHKIKANSYAKRNLNLLHDWK</sequence>
<keyword evidence="2" id="KW-1185">Reference proteome</keyword>